<dbReference type="Pfam" id="PF13205">
    <property type="entry name" value="Big_5"/>
    <property type="match status" value="3"/>
</dbReference>
<dbReference type="InterPro" id="IPR014755">
    <property type="entry name" value="Cu-Rt/internalin_Ig-like"/>
</dbReference>
<dbReference type="PROSITE" id="PS51272">
    <property type="entry name" value="SLH"/>
    <property type="match status" value="2"/>
</dbReference>
<feature type="domain" description="SLH" evidence="2">
    <location>
        <begin position="107"/>
        <end position="169"/>
    </location>
</feature>
<comment type="caution">
    <text evidence="3">The sequence shown here is derived from an EMBL/GenBank/DDBJ whole genome shotgun (WGS) entry which is preliminary data.</text>
</comment>
<accession>A0ABS4H2D0</accession>
<dbReference type="RefSeq" id="WP_209847688.1">
    <property type="nucleotide sequence ID" value="NZ_CBCRVE010000003.1"/>
</dbReference>
<evidence type="ECO:0000313" key="4">
    <source>
        <dbReference type="Proteomes" id="UP001519273"/>
    </source>
</evidence>
<proteinExistence type="predicted"/>
<keyword evidence="4" id="KW-1185">Reference proteome</keyword>
<protein>
    <submittedName>
        <fullName evidence="3">Methionine-rich copper-binding protein CopC</fullName>
    </submittedName>
</protein>
<gene>
    <name evidence="3" type="ORF">J2Z20_001559</name>
</gene>
<keyword evidence="1" id="KW-0732">Signal</keyword>
<dbReference type="Pfam" id="PF00395">
    <property type="entry name" value="SLH"/>
    <property type="match status" value="1"/>
</dbReference>
<dbReference type="InterPro" id="IPR032812">
    <property type="entry name" value="SbsA_Ig"/>
</dbReference>
<reference evidence="3 4" key="1">
    <citation type="submission" date="2021-03" db="EMBL/GenBank/DDBJ databases">
        <title>Genomic Encyclopedia of Type Strains, Phase IV (KMG-IV): sequencing the most valuable type-strain genomes for metagenomic binning, comparative biology and taxonomic classification.</title>
        <authorList>
            <person name="Goeker M."/>
        </authorList>
    </citation>
    <scope>NUCLEOTIDE SEQUENCE [LARGE SCALE GENOMIC DNA]</scope>
    <source>
        <strain evidence="3 4">DSM 23491</strain>
    </source>
</reference>
<feature type="domain" description="SLH" evidence="2">
    <location>
        <begin position="42"/>
        <end position="105"/>
    </location>
</feature>
<dbReference type="EMBL" id="JAGGKP010000002">
    <property type="protein sequence ID" value="MBP1936678.1"/>
    <property type="molecule type" value="Genomic_DNA"/>
</dbReference>
<sequence length="940" mass="98420">MSNMSYTKENSYDMKDIQGGEKKVMKKILSVALSTAMAFSMFASVAFGDNSAPSTQQQYDALVQKGVFNGLPDGSAHLEDNMTRAQFAKVLTKLLGLKEVTGVYSYKDKNYGPKNWAAPYIEAVTAAGLMQGKDSVKKIFDFNGNVTIQEVAKVLAIALKLEVPATADNSASDWAKGYVKAAVDAGLIPADANFKGNATRGMLVEAAFKADQLVNTPPAPVVTSATKVESVTADNLKQVTVKFDGTVDKATAGDADNYGIVASVGGATYGIASAVVADDAKSVKLTLVSGKVFTNQDEYKLSFSNVKAGDKVLSTTDYKFNPVDAALPSVTDVQALGNKTVRISFSEPINTANAANLLVDGNPVVGYTTVSGSTVILKLYSALSNGEHTLTVSGATDFAGFKSLSQSNKFNVVEDTQAPTVSVQSATFEKVTLKFSEPVDPSTVLGSNVYWLQGTTKQYAGTTVNQISDDTFEFDFTGKEIRYTTDLYVSGVKDYTGNAIAADTKVQVSPVVDQTRPEVVNATLDDAHKTITIKFSKSLDKATAETASNYVIKDKDGKVVSNLKYPTLQSDNKTVKVVLATALSEGSNYTLEVSGVSDNTTLKNVLLPYSKQLTIGDATGPNVNSTGDFVVGNGNNKLVLTFDEVVATTGAGSAVDPSKYLISVPNGAGGYKWTTLPDGSFVNITPDGKSVVITLPSTTPANTVNQVRVALVTDVAGNKLQGLTQDVNIGTSTASVAQAVYATDNDTLKVTFDKTLLSGTASTGDYRVTSATYGDLSVISATVDGSNVILKLADNSKLDDNGMFKGSAVTVSTNANPSTSTPAGVPIAAFTQGVIDKTAASVAKVVGSVDGSTVTITFNEALNTTLNGNEPTDLVIKDKDGNVLTNYTVTVSGADLTVHFGTAQTGVITVSIQNPRFIKDAAGNVVNASDAIEVEAVKVP</sequence>
<evidence type="ECO:0000313" key="3">
    <source>
        <dbReference type="EMBL" id="MBP1936678.1"/>
    </source>
</evidence>
<evidence type="ECO:0000256" key="1">
    <source>
        <dbReference type="ARBA" id="ARBA00022729"/>
    </source>
</evidence>
<dbReference type="Gene3D" id="2.60.40.1220">
    <property type="match status" value="6"/>
</dbReference>
<dbReference type="Proteomes" id="UP001519273">
    <property type="component" value="Unassembled WGS sequence"/>
</dbReference>
<organism evidence="3 4">
    <name type="scientific">Paenibacillus sediminis</name>
    <dbReference type="NCBI Taxonomy" id="664909"/>
    <lineage>
        <taxon>Bacteria</taxon>
        <taxon>Bacillati</taxon>
        <taxon>Bacillota</taxon>
        <taxon>Bacilli</taxon>
        <taxon>Bacillales</taxon>
        <taxon>Paenibacillaceae</taxon>
        <taxon>Paenibacillus</taxon>
    </lineage>
</organism>
<name>A0ABS4H2D0_9BACL</name>
<evidence type="ECO:0000259" key="2">
    <source>
        <dbReference type="PROSITE" id="PS51272"/>
    </source>
</evidence>
<dbReference type="InterPro" id="IPR001119">
    <property type="entry name" value="SLH_dom"/>
</dbReference>